<dbReference type="AlphaFoldDB" id="A0A1Y1S753"/>
<keyword evidence="1" id="KW-0472">Membrane</keyword>
<dbReference type="Proteomes" id="UP000192639">
    <property type="component" value="Unassembled WGS sequence"/>
</dbReference>
<keyword evidence="1" id="KW-1133">Transmembrane helix</keyword>
<keyword evidence="3" id="KW-1185">Reference proteome</keyword>
<feature type="transmembrane region" description="Helical" evidence="1">
    <location>
        <begin position="17"/>
        <end position="37"/>
    </location>
</feature>
<accession>A0A1Y1S753</accession>
<evidence type="ECO:0000313" key="2">
    <source>
        <dbReference type="EMBL" id="ORD93999.1"/>
    </source>
</evidence>
<protein>
    <submittedName>
        <fullName evidence="2">Uncharacterized protein</fullName>
    </submittedName>
</protein>
<comment type="caution">
    <text evidence="2">The sequence shown here is derived from an EMBL/GenBank/DDBJ whole genome shotgun (WGS) entry which is preliminary data.</text>
</comment>
<dbReference type="VEuPathDB" id="MicrosporidiaDB:ECANGB1_1275"/>
<reference evidence="2 3" key="1">
    <citation type="journal article" date="2017" name="Environ. Microbiol.">
        <title>Decay of the glycolytic pathway and adaptation to intranuclear parasitism within Enterocytozoonidae microsporidia.</title>
        <authorList>
            <person name="Wiredu Boakye D."/>
            <person name="Jaroenlak P."/>
            <person name="Prachumwat A."/>
            <person name="Williams T.A."/>
            <person name="Bateman K.S."/>
            <person name="Itsathitphaisarn O."/>
            <person name="Sritunyalucksana K."/>
            <person name="Paszkiewicz K.H."/>
            <person name="Moore K.A."/>
            <person name="Stentiford G.D."/>
            <person name="Williams B.A."/>
        </authorList>
    </citation>
    <scope>NUCLEOTIDE SEQUENCE [LARGE SCALE GENOMIC DNA]</scope>
    <source>
        <strain evidence="2 3">GB1</strain>
    </source>
</reference>
<keyword evidence="1" id="KW-0812">Transmembrane</keyword>
<sequence>MQTEKYLSNQSRKKNHVLYGLMTLGFMVVLIVVLVAVQSSYKHLMKEYTDSETDLQKELSLIGGVLDTKRSHLSRASNRLEKLNHIDECEKYSLFFYLDKRIDGTFDMHENRLDQRIKKYKTMMELGREQLAETRKTNSSRIRQKSTIEKNKAKFSLFKGFMMTEMLQGAVQTIEADRTRVRGWVKQMVTKHHDLMNETTSYDDDIEATGTMGGLRRLYGRIGGDSPGDFWLFVDHYIDGLLLLEQTMLYTKNVYITTIYRRLVAALRVMHGKYNVLLYMSGMTNVSGDDLIQFGGRIGMEIQNEYDRISIPKIDEEKWAQIVSGEK</sequence>
<dbReference type="EMBL" id="LWDP01000036">
    <property type="protein sequence ID" value="ORD93999.1"/>
    <property type="molecule type" value="Genomic_DNA"/>
</dbReference>
<evidence type="ECO:0000256" key="1">
    <source>
        <dbReference type="SAM" id="Phobius"/>
    </source>
</evidence>
<evidence type="ECO:0000313" key="3">
    <source>
        <dbReference type="Proteomes" id="UP000192639"/>
    </source>
</evidence>
<name>A0A1Y1S753_9MICR</name>
<organism evidence="2 3">
    <name type="scientific">Enterospora canceri</name>
    <dbReference type="NCBI Taxonomy" id="1081671"/>
    <lineage>
        <taxon>Eukaryota</taxon>
        <taxon>Fungi</taxon>
        <taxon>Fungi incertae sedis</taxon>
        <taxon>Microsporidia</taxon>
        <taxon>Enterocytozoonidae</taxon>
        <taxon>Enterospora</taxon>
    </lineage>
</organism>
<gene>
    <name evidence="2" type="ORF">ECANGB1_1275</name>
</gene>
<proteinExistence type="predicted"/>